<dbReference type="Pfam" id="PF02064">
    <property type="entry name" value="MAS20"/>
    <property type="match status" value="1"/>
</dbReference>
<organism evidence="10 11">
    <name type="scientific">Ditylenchus dipsaci</name>
    <dbReference type="NCBI Taxonomy" id="166011"/>
    <lineage>
        <taxon>Eukaryota</taxon>
        <taxon>Metazoa</taxon>
        <taxon>Ecdysozoa</taxon>
        <taxon>Nematoda</taxon>
        <taxon>Chromadorea</taxon>
        <taxon>Rhabditida</taxon>
        <taxon>Tylenchina</taxon>
        <taxon>Tylenchomorpha</taxon>
        <taxon>Sphaerularioidea</taxon>
        <taxon>Anguinidae</taxon>
        <taxon>Anguininae</taxon>
        <taxon>Ditylenchus</taxon>
    </lineage>
</organism>
<name>A0A915DI05_9BILA</name>
<keyword evidence="10" id="KW-1185">Reference proteome</keyword>
<accession>A0A915DI05</accession>
<dbReference type="GO" id="GO:0016031">
    <property type="term" value="P:tRNA import into mitochondrion"/>
    <property type="evidence" value="ECO:0007669"/>
    <property type="project" value="TreeGrafter"/>
</dbReference>
<keyword evidence="8" id="KW-0496">Mitochondrion</keyword>
<comment type="subcellular location">
    <subcellularLocation>
        <location evidence="1">Mitochondrion outer membrane</location>
        <topology evidence="1">Single-pass membrane protein</topology>
    </subcellularLocation>
</comment>
<dbReference type="PANTHER" id="PTHR12430:SF0">
    <property type="entry name" value="TRANSLOCASE OF OUTER MITOCHONDRIAL MEMBRANE 20"/>
    <property type="match status" value="1"/>
</dbReference>
<dbReference type="PRINTS" id="PR00351">
    <property type="entry name" value="OM20RECEPTOR"/>
</dbReference>
<keyword evidence="7" id="KW-1133">Transmembrane helix</keyword>
<evidence type="ECO:0000256" key="2">
    <source>
        <dbReference type="ARBA" id="ARBA00005792"/>
    </source>
</evidence>
<evidence type="ECO:0000256" key="4">
    <source>
        <dbReference type="ARBA" id="ARBA00022692"/>
    </source>
</evidence>
<evidence type="ECO:0000313" key="11">
    <source>
        <dbReference type="WBParaSite" id="jg19695"/>
    </source>
</evidence>
<dbReference type="PANTHER" id="PTHR12430">
    <property type="entry name" value="MITOCHONDRIAL IMPORT RECEPTOR SUBUNIT TOM20"/>
    <property type="match status" value="1"/>
</dbReference>
<dbReference type="SUPFAM" id="SSF47157">
    <property type="entry name" value="Mitochondrial import receptor subunit Tom20"/>
    <property type="match status" value="1"/>
</dbReference>
<reference evidence="11" key="1">
    <citation type="submission" date="2022-11" db="UniProtKB">
        <authorList>
            <consortium name="WormBaseParasite"/>
        </authorList>
    </citation>
    <scope>IDENTIFICATION</scope>
</reference>
<evidence type="ECO:0000313" key="10">
    <source>
        <dbReference type="Proteomes" id="UP000887574"/>
    </source>
</evidence>
<evidence type="ECO:0000256" key="8">
    <source>
        <dbReference type="ARBA" id="ARBA00023128"/>
    </source>
</evidence>
<evidence type="ECO:0000256" key="7">
    <source>
        <dbReference type="ARBA" id="ARBA00022989"/>
    </source>
</evidence>
<dbReference type="InterPro" id="IPR023392">
    <property type="entry name" value="Tom20_dom_sf"/>
</dbReference>
<keyword evidence="5" id="KW-1000">Mitochondrion outer membrane</keyword>
<dbReference type="GO" id="GO:0030150">
    <property type="term" value="P:protein import into mitochondrial matrix"/>
    <property type="evidence" value="ECO:0007669"/>
    <property type="project" value="TreeGrafter"/>
</dbReference>
<dbReference type="GO" id="GO:0005742">
    <property type="term" value="C:mitochondrial outer membrane translocase complex"/>
    <property type="evidence" value="ECO:0007669"/>
    <property type="project" value="InterPro"/>
</dbReference>
<evidence type="ECO:0000256" key="1">
    <source>
        <dbReference type="ARBA" id="ARBA00004572"/>
    </source>
</evidence>
<keyword evidence="6" id="KW-0653">Protein transport</keyword>
<dbReference type="InterPro" id="IPR002056">
    <property type="entry name" value="MAS20"/>
</dbReference>
<dbReference type="GO" id="GO:0008320">
    <property type="term" value="F:protein transmembrane transporter activity"/>
    <property type="evidence" value="ECO:0007669"/>
    <property type="project" value="TreeGrafter"/>
</dbReference>
<dbReference type="PRINTS" id="PR01989">
    <property type="entry name" value="EUOM20RECPTR"/>
</dbReference>
<comment type="similarity">
    <text evidence="2">Belongs to the Tom20 family.</text>
</comment>
<dbReference type="WBParaSite" id="jg19695">
    <property type="protein sequence ID" value="jg19695"/>
    <property type="gene ID" value="jg19695"/>
</dbReference>
<protein>
    <submittedName>
        <fullName evidence="11">Mitochondrial import receptor subunit TOM20</fullName>
    </submittedName>
</protein>
<dbReference type="AlphaFoldDB" id="A0A915DI05"/>
<sequence>MSSMLYARSNTFQRSLALAAGIAGIFGLGYAFYFDHKRRSDPEYKQRIRENRKAKQASHLVVENVEFPDPRDAEENSRFFMEQFSMAEELMQMQVLPEEQFMVLAEALPAAAKRHTCAMQRYATIKNAHMDEGSAAAYHDGPQIEVLDDDLE</sequence>
<dbReference type="InterPro" id="IPR022422">
    <property type="entry name" value="MAS20_rcpt_metazoan"/>
</dbReference>
<dbReference type="GO" id="GO:0006605">
    <property type="term" value="P:protein targeting"/>
    <property type="evidence" value="ECO:0007669"/>
    <property type="project" value="InterPro"/>
</dbReference>
<evidence type="ECO:0000256" key="3">
    <source>
        <dbReference type="ARBA" id="ARBA00022448"/>
    </source>
</evidence>
<dbReference type="GO" id="GO:0030943">
    <property type="term" value="F:mitochondrion targeting sequence binding"/>
    <property type="evidence" value="ECO:0007669"/>
    <property type="project" value="TreeGrafter"/>
</dbReference>
<keyword evidence="4" id="KW-0812">Transmembrane</keyword>
<keyword evidence="9" id="KW-0472">Membrane</keyword>
<evidence type="ECO:0000256" key="5">
    <source>
        <dbReference type="ARBA" id="ARBA00022787"/>
    </source>
</evidence>
<evidence type="ECO:0000256" key="9">
    <source>
        <dbReference type="ARBA" id="ARBA00023136"/>
    </source>
</evidence>
<dbReference type="Proteomes" id="UP000887574">
    <property type="component" value="Unplaced"/>
</dbReference>
<dbReference type="GO" id="GO:0006886">
    <property type="term" value="P:intracellular protein transport"/>
    <property type="evidence" value="ECO:0007669"/>
    <property type="project" value="InterPro"/>
</dbReference>
<keyword evidence="3" id="KW-0813">Transport</keyword>
<proteinExistence type="inferred from homology"/>
<evidence type="ECO:0000256" key="6">
    <source>
        <dbReference type="ARBA" id="ARBA00022927"/>
    </source>
</evidence>